<evidence type="ECO:0000256" key="5">
    <source>
        <dbReference type="ARBA" id="ARBA00037994"/>
    </source>
</evidence>
<dbReference type="InterPro" id="IPR019408">
    <property type="entry name" value="7TM_GPCR_serpentine_rcpt_Srab"/>
</dbReference>
<dbReference type="PROSITE" id="PS50262">
    <property type="entry name" value="G_PROTEIN_RECEP_F1_2"/>
    <property type="match status" value="1"/>
</dbReference>
<evidence type="ECO:0000256" key="3">
    <source>
        <dbReference type="ARBA" id="ARBA00022989"/>
    </source>
</evidence>
<reference evidence="6" key="2">
    <citation type="submission" date="2022-06" db="UniProtKB">
        <authorList>
            <consortium name="EnsemblMetazoa"/>
        </authorList>
    </citation>
    <scope>IDENTIFICATION</scope>
    <source>
        <strain evidence="6">PS312</strain>
    </source>
</reference>
<dbReference type="PANTHER" id="PTHR31357:SF5">
    <property type="entry name" value="SERPENTINE RECEPTOR CLASS ALPHA-1-RELATED"/>
    <property type="match status" value="1"/>
</dbReference>
<accession>A0A8R1UHE6</accession>
<gene>
    <name evidence="6" type="primary">WBGene00113491</name>
</gene>
<dbReference type="Pfam" id="PF10292">
    <property type="entry name" value="7TM_GPCR_Srab"/>
    <property type="match status" value="1"/>
</dbReference>
<dbReference type="InterPro" id="IPR051080">
    <property type="entry name" value="Nematode_rcpt-like_serp_alpha"/>
</dbReference>
<reference evidence="7" key="1">
    <citation type="journal article" date="2008" name="Nat. Genet.">
        <title>The Pristionchus pacificus genome provides a unique perspective on nematode lifestyle and parasitism.</title>
        <authorList>
            <person name="Dieterich C."/>
            <person name="Clifton S.W."/>
            <person name="Schuster L.N."/>
            <person name="Chinwalla A."/>
            <person name="Delehaunty K."/>
            <person name="Dinkelacker I."/>
            <person name="Fulton L."/>
            <person name="Fulton R."/>
            <person name="Godfrey J."/>
            <person name="Minx P."/>
            <person name="Mitreva M."/>
            <person name="Roeseler W."/>
            <person name="Tian H."/>
            <person name="Witte H."/>
            <person name="Yang S.P."/>
            <person name="Wilson R.K."/>
            <person name="Sommer R.J."/>
        </authorList>
    </citation>
    <scope>NUCLEOTIDE SEQUENCE [LARGE SCALE GENOMIC DNA]</scope>
    <source>
        <strain evidence="7">PS312</strain>
    </source>
</reference>
<dbReference type="GO" id="GO:0004984">
    <property type="term" value="F:olfactory receptor activity"/>
    <property type="evidence" value="ECO:0000318"/>
    <property type="project" value="GO_Central"/>
</dbReference>
<comment type="similarity">
    <text evidence="5">Belongs to the nematode receptor-like protein sra family.</text>
</comment>
<name>A0A2A6CXW6_PRIPA</name>
<dbReference type="EnsemblMetazoa" id="PPA23937.1">
    <property type="protein sequence ID" value="PPA23937.1"/>
    <property type="gene ID" value="WBGene00113491"/>
</dbReference>
<dbReference type="Proteomes" id="UP000005239">
    <property type="component" value="Unassembled WGS sequence"/>
</dbReference>
<evidence type="ECO:0000256" key="1">
    <source>
        <dbReference type="ARBA" id="ARBA00004141"/>
    </source>
</evidence>
<proteinExistence type="inferred from homology"/>
<dbReference type="GO" id="GO:0016020">
    <property type="term" value="C:membrane"/>
    <property type="evidence" value="ECO:0007669"/>
    <property type="project" value="UniProtKB-SubCell"/>
</dbReference>
<keyword evidence="2" id="KW-0812">Transmembrane</keyword>
<keyword evidence="3" id="KW-1133">Transmembrane helix</keyword>
<evidence type="ECO:0000256" key="2">
    <source>
        <dbReference type="ARBA" id="ARBA00022692"/>
    </source>
</evidence>
<comment type="subcellular location">
    <subcellularLocation>
        <location evidence="1">Membrane</location>
        <topology evidence="1">Multi-pass membrane protein</topology>
    </subcellularLocation>
</comment>
<dbReference type="GO" id="GO:0050907">
    <property type="term" value="P:detection of chemical stimulus involved in sensory perception"/>
    <property type="evidence" value="ECO:0000318"/>
    <property type="project" value="GO_Central"/>
</dbReference>
<sequence length="684" mass="78595">MAAAAVNVTLCLEARRILSYPGTIATHSLLCLLSIFGTAATSYVSWLVARHKVFHVNLRWLLTTLNLLLLTRSLMAFMRSAFYLFMLNYDDDCSLLWRTSRCTHFSEIVSKAVMVMSYAYLAIAIERLLALWLSKRYEQSNKQVLGVIGFVVVWFEYAIDFGRNIYSLSTDDGSASPYSVYCMSTSSVNVSWVDMLVSFRLVPISLLSLSLFIGICFYVKIRNRAWMRECSHNLTARFQERITYKATRLILPNAIIFCCMYLMQLMAAVFSSIVAYKNNDKLGSVMIKELASLIFNSYSIIHPVIFLYIEPALWKEEEQVKKEDRTTYNRELIGMPEDIASPHYRLSYGRSDVFPGSRACEAAAALNHNHLIWAINILMAMETVVGLALCMFISIRVYKHEIFHINQRILLVLIGLLLSVRAMLSLYKGGWLLMRLIKTTVVNTVSVCAGHFPAAFFRPPPLYPNSTFVVFCTSVAYPKKRWIDILYKFRQFPVMTTSLLIFTPVFFYTKHKNRWSARIVYPNMICFTLLYAVSSTCTTLCAYLQTDGARVPLAVVIKELGSLIFNAHLLAHLLILIWREPTLWRSERKQIAVKKEQIEEQNKAAHDATQHFNIVQNAWDQVQFEPKHAEERREEEKIQRVEKEGVLAALWRRICGLFAREEVTRHTTSPEPCDTHPKPTPRVT</sequence>
<evidence type="ECO:0000256" key="4">
    <source>
        <dbReference type="ARBA" id="ARBA00023136"/>
    </source>
</evidence>
<keyword evidence="4" id="KW-0472">Membrane</keyword>
<evidence type="ECO:0000313" key="6">
    <source>
        <dbReference type="EnsemblMetazoa" id="PPA23937.1"/>
    </source>
</evidence>
<keyword evidence="7" id="KW-1185">Reference proteome</keyword>
<dbReference type="AlphaFoldDB" id="A0A2A6CXW6"/>
<protein>
    <submittedName>
        <fullName evidence="6">G protein-coupled receptor</fullName>
    </submittedName>
</protein>
<organism evidence="6 7">
    <name type="scientific">Pristionchus pacificus</name>
    <name type="common">Parasitic nematode worm</name>
    <dbReference type="NCBI Taxonomy" id="54126"/>
    <lineage>
        <taxon>Eukaryota</taxon>
        <taxon>Metazoa</taxon>
        <taxon>Ecdysozoa</taxon>
        <taxon>Nematoda</taxon>
        <taxon>Chromadorea</taxon>
        <taxon>Rhabditida</taxon>
        <taxon>Rhabditina</taxon>
        <taxon>Diplogasteromorpha</taxon>
        <taxon>Diplogasteroidea</taxon>
        <taxon>Neodiplogasteridae</taxon>
        <taxon>Pristionchus</taxon>
    </lineage>
</organism>
<dbReference type="PANTHER" id="PTHR31357">
    <property type="entry name" value="SERPENTINE RECEPTOR CLASS ALPHA-10"/>
    <property type="match status" value="1"/>
</dbReference>
<accession>A0A2A6CXW6</accession>
<evidence type="ECO:0000313" key="7">
    <source>
        <dbReference type="Proteomes" id="UP000005239"/>
    </source>
</evidence>
<dbReference type="InterPro" id="IPR017452">
    <property type="entry name" value="GPCR_Rhodpsn_7TM"/>
</dbReference>